<evidence type="ECO:0000256" key="2">
    <source>
        <dbReference type="ARBA" id="ARBA00023315"/>
    </source>
</evidence>
<comment type="caution">
    <text evidence="4">The sequence shown here is derived from an EMBL/GenBank/DDBJ whole genome shotgun (WGS) entry which is preliminary data.</text>
</comment>
<dbReference type="CDD" id="cd04301">
    <property type="entry name" value="NAT_SF"/>
    <property type="match status" value="1"/>
</dbReference>
<dbReference type="PANTHER" id="PTHR43420:SF44">
    <property type="entry name" value="ACETYLTRANSFERASE YPEA"/>
    <property type="match status" value="1"/>
</dbReference>
<dbReference type="InterPro" id="IPR016181">
    <property type="entry name" value="Acyl_CoA_acyltransferase"/>
</dbReference>
<feature type="domain" description="N-acetyltransferase" evidence="3">
    <location>
        <begin position="1"/>
        <end position="157"/>
    </location>
</feature>
<accession>A0A316FCK7</accession>
<protein>
    <submittedName>
        <fullName evidence="4">Acetyltransferase (GNAT) family protein</fullName>
    </submittedName>
</protein>
<dbReference type="PANTHER" id="PTHR43420">
    <property type="entry name" value="ACETYLTRANSFERASE"/>
    <property type="match status" value="1"/>
</dbReference>
<evidence type="ECO:0000313" key="4">
    <source>
        <dbReference type="EMBL" id="PWK44341.1"/>
    </source>
</evidence>
<dbReference type="SUPFAM" id="SSF48452">
    <property type="entry name" value="TPR-like"/>
    <property type="match status" value="1"/>
</dbReference>
<sequence length="359" mass="38623">MRPMTPTEYDRWQHDLATDYAGDQVAAGNWPAEGSYERARAENAARLPQGADTDGMLLLTGTVDGEPVGRLWIGLTHPRGVPDCAFLYDIEVAGEHRGRGLGRALLAAGEAAARERGAAALELNVFGANPAAADLYRTSGYQITTQQMRKDLRRTAPRFAPSHAYHRAAFAGDPAELAGADRRLSVQQAEICLSRAKLAHARFLTGTGDHQDELPLLDRAVTLFRQAGDVTGEAEALCWTGIFHQVVRQDDAEAVPFFRRAAERGDPLTRSFALRHLGVAEHRAGNLTAARELLEESTALRREHDFPVGVAANLVGLIYIAAAEGRDPADMITEARALASAAGATTVLAEIEEAAQATS</sequence>
<organism evidence="4 5">
    <name type="scientific">Actinoplanes xinjiangensis</name>
    <dbReference type="NCBI Taxonomy" id="512350"/>
    <lineage>
        <taxon>Bacteria</taxon>
        <taxon>Bacillati</taxon>
        <taxon>Actinomycetota</taxon>
        <taxon>Actinomycetes</taxon>
        <taxon>Micromonosporales</taxon>
        <taxon>Micromonosporaceae</taxon>
        <taxon>Actinoplanes</taxon>
    </lineage>
</organism>
<name>A0A316FCK7_9ACTN</name>
<dbReference type="Gene3D" id="1.25.40.10">
    <property type="entry name" value="Tetratricopeptide repeat domain"/>
    <property type="match status" value="1"/>
</dbReference>
<dbReference type="EMBL" id="QGGR01000012">
    <property type="protein sequence ID" value="PWK44341.1"/>
    <property type="molecule type" value="Genomic_DNA"/>
</dbReference>
<dbReference type="InterPro" id="IPR000182">
    <property type="entry name" value="GNAT_dom"/>
</dbReference>
<dbReference type="SUPFAM" id="SSF55729">
    <property type="entry name" value="Acyl-CoA N-acyltransferases (Nat)"/>
    <property type="match status" value="1"/>
</dbReference>
<dbReference type="InterPro" id="IPR050680">
    <property type="entry name" value="YpeA/RimI_acetyltransf"/>
</dbReference>
<keyword evidence="2" id="KW-0012">Acyltransferase</keyword>
<dbReference type="GO" id="GO:0016747">
    <property type="term" value="F:acyltransferase activity, transferring groups other than amino-acyl groups"/>
    <property type="evidence" value="ECO:0007669"/>
    <property type="project" value="InterPro"/>
</dbReference>
<dbReference type="InterPro" id="IPR011990">
    <property type="entry name" value="TPR-like_helical_dom_sf"/>
</dbReference>
<keyword evidence="1 4" id="KW-0808">Transferase</keyword>
<dbReference type="PROSITE" id="PS51186">
    <property type="entry name" value="GNAT"/>
    <property type="match status" value="1"/>
</dbReference>
<keyword evidence="5" id="KW-1185">Reference proteome</keyword>
<dbReference type="Gene3D" id="3.40.630.30">
    <property type="match status" value="1"/>
</dbReference>
<gene>
    <name evidence="4" type="ORF">BC793_112216</name>
</gene>
<dbReference type="Pfam" id="PF00583">
    <property type="entry name" value="Acetyltransf_1"/>
    <property type="match status" value="1"/>
</dbReference>
<dbReference type="Proteomes" id="UP000245697">
    <property type="component" value="Unassembled WGS sequence"/>
</dbReference>
<proteinExistence type="predicted"/>
<reference evidence="4 5" key="1">
    <citation type="submission" date="2018-05" db="EMBL/GenBank/DDBJ databases">
        <title>Genomic Encyclopedia of Archaeal and Bacterial Type Strains, Phase II (KMG-II): from individual species to whole genera.</title>
        <authorList>
            <person name="Goeker M."/>
        </authorList>
    </citation>
    <scope>NUCLEOTIDE SEQUENCE [LARGE SCALE GENOMIC DNA]</scope>
    <source>
        <strain evidence="4 5">DSM 45184</strain>
    </source>
</reference>
<dbReference type="AlphaFoldDB" id="A0A316FCK7"/>
<evidence type="ECO:0000256" key="1">
    <source>
        <dbReference type="ARBA" id="ARBA00022679"/>
    </source>
</evidence>
<evidence type="ECO:0000313" key="5">
    <source>
        <dbReference type="Proteomes" id="UP000245697"/>
    </source>
</evidence>
<evidence type="ECO:0000259" key="3">
    <source>
        <dbReference type="PROSITE" id="PS51186"/>
    </source>
</evidence>